<dbReference type="RefSeq" id="WP_340331098.1">
    <property type="nucleotide sequence ID" value="NZ_JAZHOF010000007.1"/>
</dbReference>
<dbReference type="NCBIfam" id="TIGR00358">
    <property type="entry name" value="3_prime_RNase"/>
    <property type="match status" value="1"/>
</dbReference>
<dbReference type="Gene3D" id="2.40.50.140">
    <property type="entry name" value="Nucleic acid-binding proteins"/>
    <property type="match status" value="1"/>
</dbReference>
<dbReference type="GO" id="GO:0003723">
    <property type="term" value="F:RNA binding"/>
    <property type="evidence" value="ECO:0007669"/>
    <property type="project" value="UniProtKB-UniRule"/>
</dbReference>
<evidence type="ECO:0000256" key="6">
    <source>
        <dbReference type="ARBA" id="ARBA00022884"/>
    </source>
</evidence>
<dbReference type="GO" id="GO:0006355">
    <property type="term" value="P:regulation of DNA-templated transcription"/>
    <property type="evidence" value="ECO:0007669"/>
    <property type="project" value="UniProtKB-ARBA"/>
</dbReference>
<dbReference type="InterPro" id="IPR011805">
    <property type="entry name" value="RNase_R"/>
</dbReference>
<evidence type="ECO:0000256" key="5">
    <source>
        <dbReference type="ARBA" id="ARBA00022839"/>
    </source>
</evidence>
<evidence type="ECO:0000256" key="7">
    <source>
        <dbReference type="HAMAP-Rule" id="MF_01895"/>
    </source>
</evidence>
<evidence type="ECO:0000256" key="1">
    <source>
        <dbReference type="ARBA" id="ARBA00001849"/>
    </source>
</evidence>
<feature type="domain" description="S1 motif" evidence="9">
    <location>
        <begin position="650"/>
        <end position="718"/>
    </location>
</feature>
<dbReference type="SMART" id="SM00316">
    <property type="entry name" value="S1"/>
    <property type="match status" value="1"/>
</dbReference>
<dbReference type="Gene3D" id="1.10.10.10">
    <property type="entry name" value="Winged helix-like DNA-binding domain superfamily/Winged helix DNA-binding domain"/>
    <property type="match status" value="1"/>
</dbReference>
<dbReference type="InterPro" id="IPR012340">
    <property type="entry name" value="NA-bd_OB-fold"/>
</dbReference>
<dbReference type="InterPro" id="IPR011991">
    <property type="entry name" value="ArsR-like_HTH"/>
</dbReference>
<feature type="region of interest" description="Disordered" evidence="8">
    <location>
        <begin position="740"/>
        <end position="775"/>
    </location>
</feature>
<evidence type="ECO:0000256" key="4">
    <source>
        <dbReference type="ARBA" id="ARBA00022801"/>
    </source>
</evidence>
<dbReference type="PROSITE" id="PS01175">
    <property type="entry name" value="RIBONUCLEASE_II"/>
    <property type="match status" value="1"/>
</dbReference>
<evidence type="ECO:0000256" key="2">
    <source>
        <dbReference type="ARBA" id="ARBA00022490"/>
    </source>
</evidence>
<evidence type="ECO:0000313" key="11">
    <source>
        <dbReference type="Proteomes" id="UP001378188"/>
    </source>
</evidence>
<keyword evidence="3 7" id="KW-0540">Nuclease</keyword>
<evidence type="ECO:0000313" key="10">
    <source>
        <dbReference type="EMBL" id="MEJ8573407.1"/>
    </source>
</evidence>
<dbReference type="InterPro" id="IPR004476">
    <property type="entry name" value="RNase_II/RNase_R"/>
</dbReference>
<dbReference type="InterPro" id="IPR022966">
    <property type="entry name" value="RNase_II/R_CS"/>
</dbReference>
<dbReference type="PROSITE" id="PS50126">
    <property type="entry name" value="S1"/>
    <property type="match status" value="1"/>
</dbReference>
<proteinExistence type="inferred from homology"/>
<dbReference type="SUPFAM" id="SSF50249">
    <property type="entry name" value="Nucleic acid-binding proteins"/>
    <property type="match status" value="3"/>
</dbReference>
<dbReference type="Pfam" id="PF00773">
    <property type="entry name" value="RNB"/>
    <property type="match status" value="1"/>
</dbReference>
<comment type="function">
    <text evidence="7">3'-5' exoribonuclease that releases 5'-nucleoside monophosphates and is involved in maturation of structured RNAs.</text>
</comment>
<feature type="compositionally biased region" description="Basic residues" evidence="8">
    <location>
        <begin position="766"/>
        <end position="775"/>
    </location>
</feature>
<comment type="catalytic activity">
    <reaction evidence="1 7">
        <text>Exonucleolytic cleavage in the 3'- to 5'-direction to yield nucleoside 5'-phosphates.</text>
        <dbReference type="EC" id="3.1.13.1"/>
    </reaction>
</comment>
<dbReference type="GO" id="GO:0006402">
    <property type="term" value="P:mRNA catabolic process"/>
    <property type="evidence" value="ECO:0007669"/>
    <property type="project" value="TreeGrafter"/>
</dbReference>
<dbReference type="InterPro" id="IPR040476">
    <property type="entry name" value="CSD2"/>
</dbReference>
<dbReference type="Pfam" id="PF17876">
    <property type="entry name" value="CSD2"/>
    <property type="match status" value="1"/>
</dbReference>
<dbReference type="AlphaFoldDB" id="A0AAW9RM98"/>
<dbReference type="SMART" id="SM00955">
    <property type="entry name" value="RNB"/>
    <property type="match status" value="1"/>
</dbReference>
<dbReference type="InterPro" id="IPR001900">
    <property type="entry name" value="RNase_II/R"/>
</dbReference>
<keyword evidence="6 7" id="KW-0694">RNA-binding</keyword>
<sequence length="775" mass="84542">MAAGRRPAGGRTRDKATLPSREAILEFLREHPGKAGKREIAQAFGIKSNDKIALKRLLREMADEGLIEGRRKGIKRAGHLAPVEELEITGRDRDGELIASPTDWDDEAHGAAPIISIVAERNRKSRVPAPGIGDRVMVRIRQIEGEDGGFLHEGRVVRVLDRKPRTVIGVFEPQSGGGGVIHSVDKKDRRDLVVAPGDAGDAKRGDLVAVEVKRGTRSGPSHAIIRDIVGDMRGEKAVSLIAILTHGIPHEFPEAAIEEANAAKPAPLKGREDLRKLPLITIDPPDAKDHDDAVHAAPDTDQDNPGGFVITVAIADVAWYVRPGSPLDRSARERGNSAYFPDRVVPMLPERLSADLCSLKAGQDRPAIVAEIIVGPDGRMRRHRFARAMIKVAANLSYAQAQAAIDGRPDDMSGPLAETVLEPLWDAYAAVARARDAREPLELDIPERKLVLDKNGRVERVYVPERLDSHRLIEAFMILANVAAAEALENRHTPLLYRVHDSPSPEKLAALADFLTSIDLKLPKAGVLLPHHFNGILERVSGSEHERLVNEVVLRSQAQAEYSAENYGHFGLNLRRYAHFTSPIRRYSDLIVHRALVRAFDLGKDGLTDAEIGELDEIAAHISATERRAMAAERETVDRLTANFLADRIGAVFEGRITGVTRSGLFVRLEETGADGFIPAGTIGADYYRYDEGGQRMVGDKTGESFTLGDQVEVKLVEAVPLAGALRFEIVSEGRYVSAKAGSRRTARRGGARGRDSGRAPPGKGSKGRGTKKRR</sequence>
<dbReference type="NCBIfam" id="TIGR02063">
    <property type="entry name" value="RNase_R"/>
    <property type="match status" value="1"/>
</dbReference>
<organism evidence="10 11">
    <name type="scientific">Microbaculum marinum</name>
    <dbReference type="NCBI Taxonomy" id="1764581"/>
    <lineage>
        <taxon>Bacteria</taxon>
        <taxon>Pseudomonadati</taxon>
        <taxon>Pseudomonadota</taxon>
        <taxon>Alphaproteobacteria</taxon>
        <taxon>Hyphomicrobiales</taxon>
        <taxon>Tepidamorphaceae</taxon>
        <taxon>Microbaculum</taxon>
    </lineage>
</organism>
<keyword evidence="4 7" id="KW-0378">Hydrolase</keyword>
<evidence type="ECO:0000256" key="3">
    <source>
        <dbReference type="ARBA" id="ARBA00022722"/>
    </source>
</evidence>
<dbReference type="InterPro" id="IPR050180">
    <property type="entry name" value="RNR_Ribonuclease"/>
</dbReference>
<dbReference type="GO" id="GO:0005829">
    <property type="term" value="C:cytosol"/>
    <property type="evidence" value="ECO:0007669"/>
    <property type="project" value="TreeGrafter"/>
</dbReference>
<name>A0AAW9RM98_9HYPH</name>
<accession>A0AAW9RM98</accession>
<evidence type="ECO:0000256" key="8">
    <source>
        <dbReference type="SAM" id="MobiDB-lite"/>
    </source>
</evidence>
<comment type="caution">
    <text evidence="10">The sequence shown here is derived from an EMBL/GenBank/DDBJ whole genome shotgun (WGS) entry which is preliminary data.</text>
</comment>
<keyword evidence="5 7" id="KW-0269">Exonuclease</keyword>
<dbReference type="CDD" id="cd00090">
    <property type="entry name" value="HTH_ARSR"/>
    <property type="match status" value="1"/>
</dbReference>
<dbReference type="HAMAP" id="MF_01895">
    <property type="entry name" value="RNase_R"/>
    <property type="match status" value="1"/>
</dbReference>
<dbReference type="InterPro" id="IPR003029">
    <property type="entry name" value="S1_domain"/>
</dbReference>
<dbReference type="PANTHER" id="PTHR23355:SF9">
    <property type="entry name" value="DIS3-LIKE EXONUCLEASE 2"/>
    <property type="match status" value="1"/>
</dbReference>
<dbReference type="Proteomes" id="UP001378188">
    <property type="component" value="Unassembled WGS sequence"/>
</dbReference>
<evidence type="ECO:0000259" key="9">
    <source>
        <dbReference type="PROSITE" id="PS50126"/>
    </source>
</evidence>
<gene>
    <name evidence="7 10" type="primary">rnr</name>
    <name evidence="10" type="ORF">V3328_18100</name>
</gene>
<keyword evidence="11" id="KW-1185">Reference proteome</keyword>
<dbReference type="InterPro" id="IPR036388">
    <property type="entry name" value="WH-like_DNA-bd_sf"/>
</dbReference>
<protein>
    <recommendedName>
        <fullName evidence="7">Ribonuclease R</fullName>
        <shortName evidence="7">RNase R</shortName>
        <ecNumber evidence="7">3.1.13.1</ecNumber>
    </recommendedName>
</protein>
<keyword evidence="2 7" id="KW-0963">Cytoplasm</keyword>
<comment type="similarity">
    <text evidence="7">Belongs to the RNR ribonuclease family. RNase R subfamily.</text>
</comment>
<comment type="subcellular location">
    <subcellularLocation>
        <location evidence="7">Cytoplasm</location>
    </subcellularLocation>
</comment>
<dbReference type="CDD" id="cd04471">
    <property type="entry name" value="S1_RNase_R"/>
    <property type="match status" value="1"/>
</dbReference>
<dbReference type="Pfam" id="PF00575">
    <property type="entry name" value="S1"/>
    <property type="match status" value="1"/>
</dbReference>
<dbReference type="EC" id="3.1.13.1" evidence="7"/>
<feature type="compositionally biased region" description="Basic residues" evidence="8">
    <location>
        <begin position="742"/>
        <end position="752"/>
    </location>
</feature>
<dbReference type="PANTHER" id="PTHR23355">
    <property type="entry name" value="RIBONUCLEASE"/>
    <property type="match status" value="1"/>
</dbReference>
<dbReference type="GO" id="GO:0008859">
    <property type="term" value="F:exoribonuclease II activity"/>
    <property type="evidence" value="ECO:0007669"/>
    <property type="project" value="UniProtKB-UniRule"/>
</dbReference>
<reference evidence="10 11" key="1">
    <citation type="submission" date="2024-02" db="EMBL/GenBank/DDBJ databases">
        <title>Genome analysis and characterization of Microbaculum marinisediminis sp. nov., isolated from marine sediment.</title>
        <authorList>
            <person name="Du Z.-J."/>
            <person name="Ye Y.-Q."/>
            <person name="Zhang Z.-R."/>
            <person name="Yuan S.-M."/>
            <person name="Zhang X.-Y."/>
        </authorList>
    </citation>
    <scope>NUCLEOTIDE SEQUENCE [LARGE SCALE GENOMIC DNA]</scope>
    <source>
        <strain evidence="10 11">SDUM1044001</strain>
    </source>
</reference>
<dbReference type="EMBL" id="JAZHOF010000007">
    <property type="protein sequence ID" value="MEJ8573407.1"/>
    <property type="molecule type" value="Genomic_DNA"/>
</dbReference>